<gene>
    <name evidence="2" type="ORF">BOW51_12200</name>
</gene>
<dbReference type="GO" id="GO:0008168">
    <property type="term" value="F:methyltransferase activity"/>
    <property type="evidence" value="ECO:0007669"/>
    <property type="project" value="UniProtKB-KW"/>
</dbReference>
<dbReference type="CDD" id="cd08161">
    <property type="entry name" value="SET"/>
    <property type="match status" value="1"/>
</dbReference>
<dbReference type="RefSeq" id="WP_078488277.1">
    <property type="nucleotide sequence ID" value="NZ_MPRJ01000113.1"/>
</dbReference>
<dbReference type="AlphaFoldDB" id="A0A1T2KN73"/>
<dbReference type="InterPro" id="IPR046341">
    <property type="entry name" value="SET_dom_sf"/>
</dbReference>
<keyword evidence="3" id="KW-1185">Reference proteome</keyword>
<dbReference type="Proteomes" id="UP000190896">
    <property type="component" value="Unassembled WGS sequence"/>
</dbReference>
<comment type="caution">
    <text evidence="2">The sequence shown here is derived from an EMBL/GenBank/DDBJ whole genome shotgun (WGS) entry which is preliminary data.</text>
</comment>
<dbReference type="SUPFAM" id="SSF82199">
    <property type="entry name" value="SET domain"/>
    <property type="match status" value="1"/>
</dbReference>
<proteinExistence type="predicted"/>
<evidence type="ECO:0000313" key="2">
    <source>
        <dbReference type="EMBL" id="OOZ34319.1"/>
    </source>
</evidence>
<sequence>MEFERKKKDRDLSEAVYSAESEIHGTGLFAKRKIKKGEYIGTYHGPKTRKNGTYVLWVYDHDDEENAEGRDGKNLLRYLNHSTECNAEFDGYDLYALKKISQDDEITFNYGEEPH</sequence>
<dbReference type="InterPro" id="IPR001214">
    <property type="entry name" value="SET_dom"/>
</dbReference>
<evidence type="ECO:0000313" key="3">
    <source>
        <dbReference type="Proteomes" id="UP000190896"/>
    </source>
</evidence>
<keyword evidence="2" id="KW-0808">Transferase</keyword>
<protein>
    <submittedName>
        <fullName evidence="2">SET domain-containing protein-lysine N-methyltransferase</fullName>
    </submittedName>
</protein>
<dbReference type="GO" id="GO:0032259">
    <property type="term" value="P:methylation"/>
    <property type="evidence" value="ECO:0007669"/>
    <property type="project" value="UniProtKB-KW"/>
</dbReference>
<dbReference type="Gene3D" id="2.170.270.10">
    <property type="entry name" value="SET domain"/>
    <property type="match status" value="1"/>
</dbReference>
<organism evidence="2 3">
    <name type="scientific">Solemya velesiana gill symbiont</name>
    <dbReference type="NCBI Taxonomy" id="1918948"/>
    <lineage>
        <taxon>Bacteria</taxon>
        <taxon>Pseudomonadati</taxon>
        <taxon>Pseudomonadota</taxon>
        <taxon>Gammaproteobacteria</taxon>
        <taxon>sulfur-oxidizing symbionts</taxon>
    </lineage>
</organism>
<dbReference type="EMBL" id="MPRJ01000113">
    <property type="protein sequence ID" value="OOZ34319.1"/>
    <property type="molecule type" value="Genomic_DNA"/>
</dbReference>
<dbReference type="SMART" id="SM00317">
    <property type="entry name" value="SET"/>
    <property type="match status" value="1"/>
</dbReference>
<keyword evidence="2" id="KW-0489">Methyltransferase</keyword>
<dbReference type="Pfam" id="PF00856">
    <property type="entry name" value="SET"/>
    <property type="match status" value="1"/>
</dbReference>
<dbReference type="PROSITE" id="PS50280">
    <property type="entry name" value="SET"/>
    <property type="match status" value="1"/>
</dbReference>
<name>A0A1T2KN73_9GAMM</name>
<dbReference type="OrthoDB" id="9790349at2"/>
<feature type="domain" description="SET" evidence="1">
    <location>
        <begin position="14"/>
        <end position="111"/>
    </location>
</feature>
<accession>A0A1T2KN73</accession>
<evidence type="ECO:0000259" key="1">
    <source>
        <dbReference type="PROSITE" id="PS50280"/>
    </source>
</evidence>
<reference evidence="2 3" key="1">
    <citation type="submission" date="2016-11" db="EMBL/GenBank/DDBJ databases">
        <title>Mixed transmission modes and dynamic genome evolution in an obligate animal-bacterial symbiosis.</title>
        <authorList>
            <person name="Russell S.L."/>
            <person name="Corbett-Detig R.B."/>
            <person name="Cavanaugh C.M."/>
        </authorList>
    </citation>
    <scope>NUCLEOTIDE SEQUENCE [LARGE SCALE GENOMIC DNA]</scope>
    <source>
        <strain evidence="2">Se-Cadez</strain>
    </source>
</reference>